<dbReference type="Pfam" id="PF13302">
    <property type="entry name" value="Acetyltransf_3"/>
    <property type="match status" value="1"/>
</dbReference>
<dbReference type="PANTHER" id="PTHR43415:SF3">
    <property type="entry name" value="GNAT-FAMILY ACETYLTRANSFERASE"/>
    <property type="match status" value="1"/>
</dbReference>
<evidence type="ECO:0000313" key="3">
    <source>
        <dbReference type="Proteomes" id="UP000679179"/>
    </source>
</evidence>
<organism evidence="2 3">
    <name type="scientific">Clostridium polyendosporum</name>
    <dbReference type="NCBI Taxonomy" id="69208"/>
    <lineage>
        <taxon>Bacteria</taxon>
        <taxon>Bacillati</taxon>
        <taxon>Bacillota</taxon>
        <taxon>Clostridia</taxon>
        <taxon>Eubacteriales</taxon>
        <taxon>Clostridiaceae</taxon>
        <taxon>Clostridium</taxon>
    </lineage>
</organism>
<dbReference type="Gene3D" id="3.40.630.30">
    <property type="match status" value="1"/>
</dbReference>
<dbReference type="InterPro" id="IPR016181">
    <property type="entry name" value="Acyl_CoA_acyltransferase"/>
</dbReference>
<evidence type="ECO:0000313" key="2">
    <source>
        <dbReference type="EMBL" id="GIM29385.1"/>
    </source>
</evidence>
<gene>
    <name evidence="2" type="ORF">CPJCM30710_20510</name>
</gene>
<dbReference type="Proteomes" id="UP000679179">
    <property type="component" value="Unassembled WGS sequence"/>
</dbReference>
<proteinExistence type="predicted"/>
<evidence type="ECO:0000259" key="1">
    <source>
        <dbReference type="PROSITE" id="PS51186"/>
    </source>
</evidence>
<feature type="domain" description="N-acetyltransferase" evidence="1">
    <location>
        <begin position="7"/>
        <end position="168"/>
    </location>
</feature>
<sequence length="177" mass="21013">MLKGDKVYLRSVEKRDVNIFCSICSDKEVRRYDGGHIIYPSTEYVMQHFDQLMNINRKTLSIINEKGTLVGYITYKESEDTSNVYSIGITIGSVYWNRGYGQDSINILLDYLFMYRNAQRIELEVVSYNERAIRCYERCRFIIEGTKRKKYFCRGQYHDVLIMGILREDYKLVENEV</sequence>
<keyword evidence="3" id="KW-1185">Reference proteome</keyword>
<protein>
    <submittedName>
        <fullName evidence="2">N-acetyltransferase</fullName>
    </submittedName>
</protein>
<dbReference type="SUPFAM" id="SSF55729">
    <property type="entry name" value="Acyl-CoA N-acyltransferases (Nat)"/>
    <property type="match status" value="1"/>
</dbReference>
<dbReference type="RefSeq" id="WP_212904082.1">
    <property type="nucleotide sequence ID" value="NZ_BOPZ01000016.1"/>
</dbReference>
<accession>A0A919VGH2</accession>
<dbReference type="PROSITE" id="PS51186">
    <property type="entry name" value="GNAT"/>
    <property type="match status" value="1"/>
</dbReference>
<dbReference type="InterPro" id="IPR000182">
    <property type="entry name" value="GNAT_dom"/>
</dbReference>
<reference evidence="2" key="1">
    <citation type="submission" date="2021-03" db="EMBL/GenBank/DDBJ databases">
        <title>Taxonomic study of Clostridium polyendosporum from meadow-gley soil under rice.</title>
        <authorList>
            <person name="Kobayashi H."/>
            <person name="Tanizawa Y."/>
            <person name="Yagura M."/>
        </authorList>
    </citation>
    <scope>NUCLEOTIDE SEQUENCE</scope>
    <source>
        <strain evidence="2">JCM 30710</strain>
    </source>
</reference>
<dbReference type="AlphaFoldDB" id="A0A919VGH2"/>
<dbReference type="GO" id="GO:0016747">
    <property type="term" value="F:acyltransferase activity, transferring groups other than amino-acyl groups"/>
    <property type="evidence" value="ECO:0007669"/>
    <property type="project" value="InterPro"/>
</dbReference>
<comment type="caution">
    <text evidence="2">The sequence shown here is derived from an EMBL/GenBank/DDBJ whole genome shotgun (WGS) entry which is preliminary data.</text>
</comment>
<dbReference type="EMBL" id="BOPZ01000016">
    <property type="protein sequence ID" value="GIM29385.1"/>
    <property type="molecule type" value="Genomic_DNA"/>
</dbReference>
<name>A0A919VGH2_9CLOT</name>
<dbReference type="PANTHER" id="PTHR43415">
    <property type="entry name" value="SPERMIDINE N(1)-ACETYLTRANSFERASE"/>
    <property type="match status" value="1"/>
</dbReference>